<dbReference type="InterPro" id="IPR003660">
    <property type="entry name" value="HAMP_dom"/>
</dbReference>
<feature type="domain" description="Methyl-accepting transducer" evidence="6">
    <location>
        <begin position="270"/>
        <end position="499"/>
    </location>
</feature>
<evidence type="ECO:0000256" key="4">
    <source>
        <dbReference type="SAM" id="Coils"/>
    </source>
</evidence>
<feature type="coiled-coil region" evidence="4">
    <location>
        <begin position="470"/>
        <end position="497"/>
    </location>
</feature>
<gene>
    <name evidence="8" type="ORF">D3870_18300</name>
</gene>
<dbReference type="PANTHER" id="PTHR43531:SF14">
    <property type="entry name" value="METHYL-ACCEPTING CHEMOTAXIS PROTEIN I-RELATED"/>
    <property type="match status" value="1"/>
</dbReference>
<dbReference type="Pfam" id="PF12729">
    <property type="entry name" value="4HB_MCP_1"/>
    <property type="match status" value="1"/>
</dbReference>
<dbReference type="SMART" id="SM00283">
    <property type="entry name" value="MA"/>
    <property type="match status" value="1"/>
</dbReference>
<feature type="region of interest" description="Disordered" evidence="5">
    <location>
        <begin position="557"/>
        <end position="581"/>
    </location>
</feature>
<keyword evidence="9" id="KW-1185">Reference proteome</keyword>
<sequence length="581" mass="61824">MNRIYKLLISTRLAIGFGLVLLLSIITTAFGMWQLHAVADATSHMMEKPLAKERMVSDWYRNTFGSIRRTSAIAKSTDDTLGKFFEKDIEATTRSSSELQKAVEPLLADDAEKAIYARIGEVRKKYSAARDAAVKLKSEGNAEESKRILEQEYLPLSAQYESLLLELLTHQRKSIDASAVAIDGVYRQGLNLMALLTVLLVAFGVTCGVVISRSITAPLKIAADIATRVADGDLTGTIEVKSTSEIGRLMRALRNMNDSLVQIVSQVRTGTDAIATGSSQIAAGNLDLSSRTEQQASSLEETASSMEELTSTVKQNADNARQANQLAESASEVASKGGVVVSQVVDTMGSINASSRKIVDIISVIDGIAFQTNILALNAAVEAARAGEQGRGFAVVASEVRNLAQRSASAAKEIKSLIDDSVEKVDTGAKLVDQAGATMREIVDSVRRVTDIMSEITAASQEQTAGIEQVNQAITQMDEVTQQNASLVEEAAAASQSLQDQAANLAHVVGVFKLNGRTAAPAPAPVMQERAMPQVTVRAAASIPAPAKKPAIAAAAGKAIVAPQPRKAAPARTSDDDWEEF</sequence>
<evidence type="ECO:0000256" key="5">
    <source>
        <dbReference type="SAM" id="MobiDB-lite"/>
    </source>
</evidence>
<dbReference type="PRINTS" id="PR00260">
    <property type="entry name" value="CHEMTRNSDUCR"/>
</dbReference>
<reference evidence="8 9" key="1">
    <citation type="submission" date="2018-09" db="EMBL/GenBank/DDBJ databases">
        <authorList>
            <person name="Zhu H."/>
        </authorList>
    </citation>
    <scope>NUCLEOTIDE SEQUENCE [LARGE SCALE GENOMIC DNA]</scope>
    <source>
        <strain evidence="8 9">K2R10-39</strain>
    </source>
</reference>
<dbReference type="CDD" id="cd06225">
    <property type="entry name" value="HAMP"/>
    <property type="match status" value="1"/>
</dbReference>
<evidence type="ECO:0000259" key="7">
    <source>
        <dbReference type="PROSITE" id="PS50885"/>
    </source>
</evidence>
<dbReference type="GO" id="GO:0004888">
    <property type="term" value="F:transmembrane signaling receptor activity"/>
    <property type="evidence" value="ECO:0007669"/>
    <property type="project" value="InterPro"/>
</dbReference>
<dbReference type="SUPFAM" id="SSF58104">
    <property type="entry name" value="Methyl-accepting chemotaxis protein (MCP) signaling domain"/>
    <property type="match status" value="1"/>
</dbReference>
<dbReference type="AlphaFoldDB" id="A0A418X5G2"/>
<dbReference type="CDD" id="cd19411">
    <property type="entry name" value="MCP2201-like_sensor"/>
    <property type="match status" value="1"/>
</dbReference>
<dbReference type="CDD" id="cd11386">
    <property type="entry name" value="MCP_signal"/>
    <property type="match status" value="1"/>
</dbReference>
<dbReference type="InterPro" id="IPR004089">
    <property type="entry name" value="MCPsignal_dom"/>
</dbReference>
<dbReference type="PANTHER" id="PTHR43531">
    <property type="entry name" value="PROTEIN ICFG"/>
    <property type="match status" value="1"/>
</dbReference>
<evidence type="ECO:0000256" key="1">
    <source>
        <dbReference type="ARBA" id="ARBA00022481"/>
    </source>
</evidence>
<comment type="caution">
    <text evidence="8">The sequence shown here is derived from an EMBL/GenBank/DDBJ whole genome shotgun (WGS) entry which is preliminary data.</text>
</comment>
<dbReference type="GO" id="GO:0005886">
    <property type="term" value="C:plasma membrane"/>
    <property type="evidence" value="ECO:0007669"/>
    <property type="project" value="TreeGrafter"/>
</dbReference>
<dbReference type="InterPro" id="IPR047347">
    <property type="entry name" value="YvaQ-like_sensor"/>
</dbReference>
<evidence type="ECO:0000256" key="3">
    <source>
        <dbReference type="PROSITE-ProRule" id="PRU00284"/>
    </source>
</evidence>
<dbReference type="SMART" id="SM00304">
    <property type="entry name" value="HAMP"/>
    <property type="match status" value="1"/>
</dbReference>
<dbReference type="GO" id="GO:0006935">
    <property type="term" value="P:chemotaxis"/>
    <property type="evidence" value="ECO:0007669"/>
    <property type="project" value="InterPro"/>
</dbReference>
<dbReference type="Pfam" id="PF00015">
    <property type="entry name" value="MCPsignal"/>
    <property type="match status" value="1"/>
</dbReference>
<evidence type="ECO:0000256" key="2">
    <source>
        <dbReference type="ARBA" id="ARBA00029447"/>
    </source>
</evidence>
<keyword evidence="3" id="KW-0807">Transducer</keyword>
<dbReference type="OrthoDB" id="9763018at2"/>
<dbReference type="Gene3D" id="1.10.287.950">
    <property type="entry name" value="Methyl-accepting chemotaxis protein"/>
    <property type="match status" value="1"/>
</dbReference>
<evidence type="ECO:0000259" key="6">
    <source>
        <dbReference type="PROSITE" id="PS50111"/>
    </source>
</evidence>
<keyword evidence="4" id="KW-0175">Coiled coil</keyword>
<dbReference type="Pfam" id="PF00672">
    <property type="entry name" value="HAMP"/>
    <property type="match status" value="1"/>
</dbReference>
<dbReference type="GO" id="GO:0007165">
    <property type="term" value="P:signal transduction"/>
    <property type="evidence" value="ECO:0007669"/>
    <property type="project" value="UniProtKB-KW"/>
</dbReference>
<dbReference type="PROSITE" id="PS50111">
    <property type="entry name" value="CHEMOTAXIS_TRANSDUC_2"/>
    <property type="match status" value="1"/>
</dbReference>
<dbReference type="FunFam" id="1.10.287.950:FF:000002">
    <property type="entry name" value="Methyl-accepting chemotaxis protein"/>
    <property type="match status" value="1"/>
</dbReference>
<dbReference type="InterPro" id="IPR024478">
    <property type="entry name" value="HlyB_4HB_MCP"/>
</dbReference>
<dbReference type="RefSeq" id="WP_119741390.1">
    <property type="nucleotide sequence ID" value="NZ_QYUN01000002.1"/>
</dbReference>
<keyword evidence="1" id="KW-0488">Methylation</keyword>
<dbReference type="Proteomes" id="UP000285190">
    <property type="component" value="Unassembled WGS sequence"/>
</dbReference>
<feature type="domain" description="HAMP" evidence="7">
    <location>
        <begin position="213"/>
        <end position="265"/>
    </location>
</feature>
<accession>A0A418X5G2</accession>
<proteinExistence type="inferred from homology"/>
<dbReference type="InterPro" id="IPR051310">
    <property type="entry name" value="MCP_chemotaxis"/>
</dbReference>
<name>A0A418X5G2_9BURK</name>
<dbReference type="InterPro" id="IPR004090">
    <property type="entry name" value="Chemotax_Me-accpt_rcpt"/>
</dbReference>
<evidence type="ECO:0000313" key="8">
    <source>
        <dbReference type="EMBL" id="RJG07685.1"/>
    </source>
</evidence>
<dbReference type="PROSITE" id="PS50885">
    <property type="entry name" value="HAMP"/>
    <property type="match status" value="1"/>
</dbReference>
<dbReference type="EMBL" id="QYUN01000002">
    <property type="protein sequence ID" value="RJG07685.1"/>
    <property type="molecule type" value="Genomic_DNA"/>
</dbReference>
<comment type="similarity">
    <text evidence="2">Belongs to the methyl-accepting chemotaxis (MCP) protein family.</text>
</comment>
<organism evidence="8 9">
    <name type="scientific">Noviherbaspirillum cavernae</name>
    <dbReference type="NCBI Taxonomy" id="2320862"/>
    <lineage>
        <taxon>Bacteria</taxon>
        <taxon>Pseudomonadati</taxon>
        <taxon>Pseudomonadota</taxon>
        <taxon>Betaproteobacteria</taxon>
        <taxon>Burkholderiales</taxon>
        <taxon>Oxalobacteraceae</taxon>
        <taxon>Noviherbaspirillum</taxon>
    </lineage>
</organism>
<evidence type="ECO:0000313" key="9">
    <source>
        <dbReference type="Proteomes" id="UP000285190"/>
    </source>
</evidence>
<protein>
    <submittedName>
        <fullName evidence="8">HAMP domain-containing protein</fullName>
    </submittedName>
</protein>